<feature type="region of interest" description="Disordered" evidence="2">
    <location>
        <begin position="1"/>
        <end position="33"/>
    </location>
</feature>
<evidence type="ECO:0000256" key="2">
    <source>
        <dbReference type="SAM" id="MobiDB-lite"/>
    </source>
</evidence>
<feature type="region of interest" description="Disordered" evidence="2">
    <location>
        <begin position="638"/>
        <end position="694"/>
    </location>
</feature>
<proteinExistence type="evidence at transcript level"/>
<sequence>MLMAGETTSGVLTPILKRHRGDTNSSSEPPSKKLANISSIEEICDVVLERLRVTSLSSTYTSCLQSIKEADAETQAKWLKHLKHRVAVMDKTVSQFVNMCITLPWKLSESAALRQHYQGFMVGLITAQSNCYFKPVLKALFSLMITEASEQDSMLRVNPHAITEGKSCVLHLAIDTIVTVYIKVPMSEDLIMIYANKGMPYFKKHIHVLVVYIKCLLILANRVPSMRSKLLEIVVHVMITIDVNCSRKSLEEEEEDDEEDAESEEVFNMEIDESVSEEFKVESLRMARLRWIFEHPLGHSLDILMDTLMIYIHCISHNTQFTLDYTKDLALLHDIGCVPGSVKLQAKESKKDDSEDEEAMQEDVLNEQGCAKRRELALGCACGGAQHDLPALKLLYVDLRDTFAKVILPTQSSGHVQFFMFYILSLRPGLTSIFLEFLRTKYFLDPSAAVDVRKNAMAYTGSLLVRGKFISFSLVQSCLEVIVTWCHTYIRNQEASQPNNYQSLSLHPVFYCACQTVFYVFSFRNQEFTNSKNTLTLVSLLNLDHLVYSKLNPLAVCLEGIVRNFAAITRHYQLAYCYAIIEANRRANLPISSDGATPGTTIDMFFPYDPYLLQSSARYIEQHYQEFEGLPKYIDTKSDSPNGIAPHRSGSATINQQEPDEEEDDFLDQSASNTSKNNFLEFEFSPGGYTSRRK</sequence>
<dbReference type="EMBL" id="IACF01001595">
    <property type="protein sequence ID" value="LAB67287.1"/>
    <property type="molecule type" value="mRNA"/>
</dbReference>
<dbReference type="GO" id="GO:0003743">
    <property type="term" value="F:translation initiation factor activity"/>
    <property type="evidence" value="ECO:0007669"/>
    <property type="project" value="UniProtKB-KW"/>
</dbReference>
<dbReference type="GO" id="GO:0001042">
    <property type="term" value="F:RNA polymerase I core binding"/>
    <property type="evidence" value="ECO:0007669"/>
    <property type="project" value="TreeGrafter"/>
</dbReference>
<organism evidence="3">
    <name type="scientific">Hirondellea gigas</name>
    <dbReference type="NCBI Taxonomy" id="1518452"/>
    <lineage>
        <taxon>Eukaryota</taxon>
        <taxon>Metazoa</taxon>
        <taxon>Ecdysozoa</taxon>
        <taxon>Arthropoda</taxon>
        <taxon>Crustacea</taxon>
        <taxon>Multicrustacea</taxon>
        <taxon>Malacostraca</taxon>
        <taxon>Eumalacostraca</taxon>
        <taxon>Peracarida</taxon>
        <taxon>Amphipoda</taxon>
        <taxon>Amphilochidea</taxon>
        <taxon>Lysianassida</taxon>
        <taxon>Lysianassidira</taxon>
        <taxon>Lysianassoidea</taxon>
        <taxon>Lysianassidae</taxon>
        <taxon>Hirondellea</taxon>
    </lineage>
</organism>
<dbReference type="PANTHER" id="PTHR12790:SF0">
    <property type="entry name" value="RNA POLYMERASE I-SPECIFIC TRANSCRIPTION INITIATION FACTOR RRN3-RELATED"/>
    <property type="match status" value="1"/>
</dbReference>
<reference evidence="3" key="1">
    <citation type="journal article" date="2018" name="Biosci. Biotechnol. Biochem.">
        <title>Polysaccharide hydrolase of the hadal zone amphipods Hirondellea gigas.</title>
        <authorList>
            <person name="Kobayashi H."/>
            <person name="Nagahama T."/>
            <person name="Arai W."/>
            <person name="Sasagawa Y."/>
            <person name="Umeda M."/>
            <person name="Hayashi T."/>
            <person name="Nikaido I."/>
            <person name="Watanabe H."/>
            <person name="Oguri K."/>
            <person name="Kitazato H."/>
            <person name="Fujioka K."/>
            <person name="Kido Y."/>
            <person name="Takami H."/>
        </authorList>
    </citation>
    <scope>NUCLEOTIDE SEQUENCE</scope>
    <source>
        <tissue evidence="3">Whole body</tissue>
    </source>
</reference>
<keyword evidence="3" id="KW-0396">Initiation factor</keyword>
<dbReference type="PANTHER" id="PTHR12790">
    <property type="entry name" value="TRANSCRIPTION INITIATION FACTOR IA RRN3"/>
    <property type="match status" value="1"/>
</dbReference>
<dbReference type="GO" id="GO:0006361">
    <property type="term" value="P:transcription initiation at RNA polymerase I promoter"/>
    <property type="evidence" value="ECO:0007669"/>
    <property type="project" value="InterPro"/>
</dbReference>
<feature type="compositionally biased region" description="Acidic residues" evidence="2">
    <location>
        <begin position="658"/>
        <end position="667"/>
    </location>
</feature>
<evidence type="ECO:0000256" key="1">
    <source>
        <dbReference type="ARBA" id="ARBA00010098"/>
    </source>
</evidence>
<accession>A0A2P2HZT0</accession>
<dbReference type="InterPro" id="IPR007991">
    <property type="entry name" value="RNA_pol_I_trans_ini_fac_RRN3"/>
</dbReference>
<dbReference type="AlphaFoldDB" id="A0A2P2HZT0"/>
<dbReference type="GO" id="GO:0005634">
    <property type="term" value="C:nucleus"/>
    <property type="evidence" value="ECO:0007669"/>
    <property type="project" value="TreeGrafter"/>
</dbReference>
<comment type="similarity">
    <text evidence="1">Belongs to the RRN3 family.</text>
</comment>
<dbReference type="GO" id="GO:0001181">
    <property type="term" value="F:RNA polymerase I general transcription initiation factor activity"/>
    <property type="evidence" value="ECO:0007669"/>
    <property type="project" value="InterPro"/>
</dbReference>
<name>A0A2P2HZT0_9CRUS</name>
<dbReference type="Pfam" id="PF05327">
    <property type="entry name" value="RRN3"/>
    <property type="match status" value="1"/>
</dbReference>
<feature type="compositionally biased region" description="Polar residues" evidence="2">
    <location>
        <begin position="669"/>
        <end position="678"/>
    </location>
</feature>
<keyword evidence="3" id="KW-0648">Protein biosynthesis</keyword>
<protein>
    <submittedName>
        <fullName evidence="3">RNA polymerase I-specific transcription initiation factor RRN3-like</fullName>
    </submittedName>
</protein>
<evidence type="ECO:0000313" key="3">
    <source>
        <dbReference type="EMBL" id="LAB67287.1"/>
    </source>
</evidence>
<feature type="compositionally biased region" description="Polar residues" evidence="2">
    <location>
        <begin position="1"/>
        <end position="11"/>
    </location>
</feature>